<dbReference type="InterPro" id="IPR014395">
    <property type="entry name" value="Pen/GL7ACA/AHL_acylase"/>
</dbReference>
<keyword evidence="4" id="KW-0865">Zymogen</keyword>
<dbReference type="Gene3D" id="1.10.439.10">
    <property type="entry name" value="Penicillin Amidohydrolase, domain 1"/>
    <property type="match status" value="1"/>
</dbReference>
<evidence type="ECO:0000313" key="5">
    <source>
        <dbReference type="EMBL" id="MFK4754341.1"/>
    </source>
</evidence>
<dbReference type="PIRSF" id="PIRSF001227">
    <property type="entry name" value="Pen_acylase"/>
    <property type="match status" value="1"/>
</dbReference>
<gene>
    <name evidence="5" type="ORF">WG929_18195</name>
</gene>
<evidence type="ECO:0000256" key="1">
    <source>
        <dbReference type="ARBA" id="ARBA00006586"/>
    </source>
</evidence>
<dbReference type="CDD" id="cd01936">
    <property type="entry name" value="Ntn_CA"/>
    <property type="match status" value="1"/>
</dbReference>
<dbReference type="InterPro" id="IPR023343">
    <property type="entry name" value="Penicillin_amidase_dom1"/>
</dbReference>
<dbReference type="Gene3D" id="1.10.1400.10">
    <property type="match status" value="1"/>
</dbReference>
<evidence type="ECO:0000256" key="2">
    <source>
        <dbReference type="ARBA" id="ARBA00022729"/>
    </source>
</evidence>
<dbReference type="InterPro" id="IPR029055">
    <property type="entry name" value="Ntn_hydrolases_N"/>
</dbReference>
<dbReference type="RefSeq" id="WP_416207225.1">
    <property type="nucleotide sequence ID" value="NZ_JBBKTX010000028.1"/>
</dbReference>
<keyword evidence="3" id="KW-0378">Hydrolase</keyword>
<dbReference type="InterPro" id="IPR002692">
    <property type="entry name" value="S45"/>
</dbReference>
<name>A0ABW8NNA6_9GAMM</name>
<reference evidence="5 6" key="1">
    <citation type="submission" date="2024-03" db="EMBL/GenBank/DDBJ databases">
        <title>High-quality draft genome sequence of Oceanobacter sp. wDCs-4.</title>
        <authorList>
            <person name="Dong C."/>
        </authorList>
    </citation>
    <scope>NUCLEOTIDE SEQUENCE [LARGE SCALE GENOMIC DNA]</scope>
    <source>
        <strain evidence="6">wDCs-4</strain>
    </source>
</reference>
<keyword evidence="6" id="KW-1185">Reference proteome</keyword>
<dbReference type="Gene3D" id="3.60.20.10">
    <property type="entry name" value="Glutamine Phosphoribosylpyrophosphate, subunit 1, domain 1"/>
    <property type="match status" value="1"/>
</dbReference>
<dbReference type="InterPro" id="IPR043147">
    <property type="entry name" value="Penicillin_amidase_A-knob"/>
</dbReference>
<dbReference type="Proteomes" id="UP001620597">
    <property type="component" value="Unassembled WGS sequence"/>
</dbReference>
<evidence type="ECO:0000256" key="4">
    <source>
        <dbReference type="ARBA" id="ARBA00023145"/>
    </source>
</evidence>
<keyword evidence="2" id="KW-0732">Signal</keyword>
<dbReference type="PANTHER" id="PTHR34218">
    <property type="entry name" value="PEPTIDASE S45 PENICILLIN AMIDASE"/>
    <property type="match status" value="1"/>
</dbReference>
<dbReference type="Gene3D" id="2.30.120.10">
    <property type="match status" value="1"/>
</dbReference>
<evidence type="ECO:0000256" key="3">
    <source>
        <dbReference type="ARBA" id="ARBA00022801"/>
    </source>
</evidence>
<dbReference type="Pfam" id="PF01804">
    <property type="entry name" value="Penicil_amidase"/>
    <property type="match status" value="1"/>
</dbReference>
<protein>
    <submittedName>
        <fullName evidence="5">Acylase</fullName>
    </submittedName>
</protein>
<dbReference type="InterPro" id="IPR043146">
    <property type="entry name" value="Penicillin_amidase_N_B-knob"/>
</dbReference>
<dbReference type="EMBL" id="JBBKTX010000028">
    <property type="protein sequence ID" value="MFK4754341.1"/>
    <property type="molecule type" value="Genomic_DNA"/>
</dbReference>
<organism evidence="5 6">
    <name type="scientific">Oceanobacter antarcticus</name>
    <dbReference type="NCBI Taxonomy" id="3133425"/>
    <lineage>
        <taxon>Bacteria</taxon>
        <taxon>Pseudomonadati</taxon>
        <taxon>Pseudomonadota</taxon>
        <taxon>Gammaproteobacteria</taxon>
        <taxon>Oceanospirillales</taxon>
        <taxon>Oceanospirillaceae</taxon>
        <taxon>Oceanobacter</taxon>
    </lineage>
</organism>
<evidence type="ECO:0000313" key="6">
    <source>
        <dbReference type="Proteomes" id="UP001620597"/>
    </source>
</evidence>
<proteinExistence type="inferred from homology"/>
<dbReference type="PANTHER" id="PTHR34218:SF3">
    <property type="entry name" value="ACYL-HOMOSERINE LACTONE ACYLASE PVDQ"/>
    <property type="match status" value="1"/>
</dbReference>
<comment type="similarity">
    <text evidence="1">Belongs to the peptidase S45 family.</text>
</comment>
<sequence>MPISSSGFYRLKTFLSLIIVVLLAGCAVNPTTGQRIADIRWTTHGIPHIQANNEVDLGYGIGYAYARDNACLLAQEVVTVRGERSRFFGAEGKSSAGLNNLASDIFYTWLNTDDEIDTFWREQPEPIQQLLTGYAEGFNHYLAELTTDTISCQGEAWLKSIATHDLVRLVRSLLVEGGVKQFVGPLVTARPPEPQQNLSGRADATQMPGLVGFDKEALWDNKAFGNTFFGSQSVSSLGSNAIAVGKARSSNGNGLLLANPHFPWGAGAQRFYQMHLTIPGELDVMGAALPGLPLINIGFNQHVAWTHTVDTSSHFTLYRLMLDPDNSMRYIVDGESRPLRKNTLEVTVKGEKGLSTVKRDIYESEYGPVIVIPDMLEWNKAVAFVLRDANRENTRVLAQWYAVNQAQSSDALRENVAWWQGIPWVNTVAVDSEGKALYMNQSVVPNVTVNQLSRCADPALLNHGLVVLDGSVRQCDWVVDERAVQPGIVPTEELPVLMREDYVQNSNDSAWLSNPSSPLSGFSPLVSRSILPLGLRARFALSRLQQPENITPSELQGLVIDNQVYLADLIMDDLLNVCRSQNDGEAFARACARLAQWDGKANLNSGSGLLLFMQFAEHFVQIKNSWRVPFDSNDPVNTPRGINLNNPAVVKAVITELVAVEKKLEESGLRDNIRWGDIQVAGNNDHSIPIPGSYGELGVYNVIESKREGEYYRVKSGSSYIQLVEFTDGGPQAQGLLTYSQSSDPLSEHFLDQTELFSRQYWPKLPFTEAQIRADPALESKTLWKQ</sequence>
<comment type="caution">
    <text evidence="5">The sequence shown here is derived from an EMBL/GenBank/DDBJ whole genome shotgun (WGS) entry which is preliminary data.</text>
</comment>
<dbReference type="SUPFAM" id="SSF56235">
    <property type="entry name" value="N-terminal nucleophile aminohydrolases (Ntn hydrolases)"/>
    <property type="match status" value="1"/>
</dbReference>
<accession>A0ABW8NNA6</accession>